<proteinExistence type="inferred from homology"/>
<dbReference type="GO" id="GO:0030148">
    <property type="term" value="P:sphingolipid biosynthetic process"/>
    <property type="evidence" value="ECO:0007669"/>
    <property type="project" value="TreeGrafter"/>
</dbReference>
<evidence type="ECO:0000313" key="13">
    <source>
        <dbReference type="EMBL" id="KAF4307550.1"/>
    </source>
</evidence>
<evidence type="ECO:0000256" key="2">
    <source>
        <dbReference type="ARBA" id="ARBA00007263"/>
    </source>
</evidence>
<reference evidence="13" key="1">
    <citation type="submission" date="2020-04" db="EMBL/GenBank/DDBJ databases">
        <title>Genome Assembly and Annotation of Botryosphaeria dothidea sdau 11-99, a Latent Pathogen of Apple Fruit Ring Rot in China.</title>
        <authorList>
            <person name="Yu C."/>
            <person name="Diao Y."/>
            <person name="Lu Q."/>
            <person name="Zhao J."/>
            <person name="Cui S."/>
            <person name="Peng C."/>
            <person name="He B."/>
            <person name="Liu H."/>
        </authorList>
    </citation>
    <scope>NUCLEOTIDE SEQUENCE [LARGE SCALE GENOMIC DNA]</scope>
    <source>
        <strain evidence="13">Sdau11-99</strain>
    </source>
</reference>
<comment type="catalytic activity">
    <reaction evidence="12">
        <text>an acyl-CoA + malonyl-CoA + H(+) = a 3-oxoacyl-CoA + CO2 + CoA</text>
        <dbReference type="Rhea" id="RHEA:50252"/>
        <dbReference type="ChEBI" id="CHEBI:15378"/>
        <dbReference type="ChEBI" id="CHEBI:16526"/>
        <dbReference type="ChEBI" id="CHEBI:57287"/>
        <dbReference type="ChEBI" id="CHEBI:57384"/>
        <dbReference type="ChEBI" id="CHEBI:58342"/>
        <dbReference type="ChEBI" id="CHEBI:90726"/>
    </reaction>
    <physiologicalReaction direction="left-to-right" evidence="12">
        <dbReference type="Rhea" id="RHEA:50253"/>
    </physiologicalReaction>
</comment>
<protein>
    <recommendedName>
        <fullName evidence="12">Elongation of fatty acids protein</fullName>
        <ecNumber evidence="12">2.3.1.-</ecNumber>
    </recommendedName>
</protein>
<keyword evidence="10 12" id="KW-0275">Fatty acid biosynthesis</keyword>
<organism evidence="13 14">
    <name type="scientific">Botryosphaeria dothidea</name>
    <dbReference type="NCBI Taxonomy" id="55169"/>
    <lineage>
        <taxon>Eukaryota</taxon>
        <taxon>Fungi</taxon>
        <taxon>Dikarya</taxon>
        <taxon>Ascomycota</taxon>
        <taxon>Pezizomycotina</taxon>
        <taxon>Dothideomycetes</taxon>
        <taxon>Dothideomycetes incertae sedis</taxon>
        <taxon>Botryosphaeriales</taxon>
        <taxon>Botryosphaeriaceae</taxon>
        <taxon>Botryosphaeria</taxon>
    </lineage>
</organism>
<dbReference type="GO" id="GO:0034625">
    <property type="term" value="P:fatty acid elongation, monounsaturated fatty acid"/>
    <property type="evidence" value="ECO:0007669"/>
    <property type="project" value="TreeGrafter"/>
</dbReference>
<dbReference type="GO" id="GO:0005789">
    <property type="term" value="C:endoplasmic reticulum membrane"/>
    <property type="evidence" value="ECO:0007669"/>
    <property type="project" value="TreeGrafter"/>
</dbReference>
<sequence>MAITTPLWSLFAKSWQTLAGAPAEDFSFIPEKTPLATFNETAAMLLVYYVTILGGRELMRERPAFQLKTPFMIHNLFLTILSGGLLVLFLEQLVPTVWQQGIYSSVCDGSAGWTKPLTLLYYLNYLTKYVEFIDTVFLVLKKKPLTFLHTYHHGATALLCYVQLVGETPVSWVPITLNLTVHCVMYWYYFQSARGIKVWWKEYITVMQIVQFVIDLGKRGLFGGLKEAPANAHTTKGFVYFTSYNLVASRHFASLPHVGTCQGSETAALTGVSILTSYLFLFIAFYFATYKRGSAGRTAAQKASDLRKFGEKTTEVFSGVVKVMPVVKE</sequence>
<evidence type="ECO:0000256" key="10">
    <source>
        <dbReference type="ARBA" id="ARBA00023160"/>
    </source>
</evidence>
<dbReference type="Pfam" id="PF01151">
    <property type="entry name" value="ELO"/>
    <property type="match status" value="1"/>
</dbReference>
<feature type="transmembrane region" description="Helical" evidence="12">
    <location>
        <begin position="76"/>
        <end position="98"/>
    </location>
</feature>
<comment type="caution">
    <text evidence="12">Lacks conserved residue(s) required for the propagation of feature annotation.</text>
</comment>
<dbReference type="InterPro" id="IPR030457">
    <property type="entry name" value="ELO_CS"/>
</dbReference>
<feature type="transmembrane region" description="Helical" evidence="12">
    <location>
        <begin position="267"/>
        <end position="288"/>
    </location>
</feature>
<keyword evidence="14" id="KW-1185">Reference proteome</keyword>
<evidence type="ECO:0000256" key="4">
    <source>
        <dbReference type="ARBA" id="ARBA00022679"/>
    </source>
</evidence>
<evidence type="ECO:0000313" key="14">
    <source>
        <dbReference type="Proteomes" id="UP000572817"/>
    </source>
</evidence>
<keyword evidence="9 12" id="KW-0472">Membrane</keyword>
<dbReference type="GO" id="GO:0009922">
    <property type="term" value="F:fatty acid elongase activity"/>
    <property type="evidence" value="ECO:0007669"/>
    <property type="project" value="UniProtKB-EC"/>
</dbReference>
<gene>
    <name evidence="13" type="ORF">GTA08_BOTSDO03830</name>
</gene>
<dbReference type="PROSITE" id="PS01188">
    <property type="entry name" value="ELO"/>
    <property type="match status" value="1"/>
</dbReference>
<dbReference type="InterPro" id="IPR002076">
    <property type="entry name" value="ELO_fam"/>
</dbReference>
<keyword evidence="6 12" id="KW-0276">Fatty acid metabolism</keyword>
<dbReference type="EMBL" id="WWBZ02000022">
    <property type="protein sequence ID" value="KAF4307550.1"/>
    <property type="molecule type" value="Genomic_DNA"/>
</dbReference>
<dbReference type="GO" id="GO:0034626">
    <property type="term" value="P:fatty acid elongation, polyunsaturated fatty acid"/>
    <property type="evidence" value="ECO:0007669"/>
    <property type="project" value="TreeGrafter"/>
</dbReference>
<dbReference type="GO" id="GO:0042761">
    <property type="term" value="P:very long-chain fatty acid biosynthetic process"/>
    <property type="evidence" value="ECO:0007669"/>
    <property type="project" value="TreeGrafter"/>
</dbReference>
<keyword evidence="3 12" id="KW-0444">Lipid biosynthesis</keyword>
<evidence type="ECO:0000256" key="9">
    <source>
        <dbReference type="ARBA" id="ARBA00023136"/>
    </source>
</evidence>
<keyword evidence="4 12" id="KW-0808">Transferase</keyword>
<evidence type="ECO:0000256" key="11">
    <source>
        <dbReference type="ARBA" id="ARBA00047375"/>
    </source>
</evidence>
<dbReference type="OrthoDB" id="434092at2759"/>
<comment type="similarity">
    <text evidence="2 12">Belongs to the ELO family.</text>
</comment>
<name>A0A8H4ITY6_9PEZI</name>
<dbReference type="Proteomes" id="UP000572817">
    <property type="component" value="Unassembled WGS sequence"/>
</dbReference>
<dbReference type="PANTHER" id="PTHR11157">
    <property type="entry name" value="FATTY ACID ACYL TRANSFERASE-RELATED"/>
    <property type="match status" value="1"/>
</dbReference>
<keyword evidence="5 12" id="KW-0812">Transmembrane</keyword>
<dbReference type="PANTHER" id="PTHR11157:SF134">
    <property type="entry name" value="ELONGATION OF FATTY ACIDS PROTEIN 1-RELATED"/>
    <property type="match status" value="1"/>
</dbReference>
<dbReference type="GO" id="GO:0019367">
    <property type="term" value="P:fatty acid elongation, saturated fatty acid"/>
    <property type="evidence" value="ECO:0007669"/>
    <property type="project" value="TreeGrafter"/>
</dbReference>
<dbReference type="EC" id="2.3.1.-" evidence="12"/>
<accession>A0A8H4ITY6</accession>
<evidence type="ECO:0000256" key="3">
    <source>
        <dbReference type="ARBA" id="ARBA00022516"/>
    </source>
</evidence>
<evidence type="ECO:0000256" key="6">
    <source>
        <dbReference type="ARBA" id="ARBA00022832"/>
    </source>
</evidence>
<comment type="caution">
    <text evidence="13">The sequence shown here is derived from an EMBL/GenBank/DDBJ whole genome shotgun (WGS) entry which is preliminary data.</text>
</comment>
<evidence type="ECO:0000256" key="7">
    <source>
        <dbReference type="ARBA" id="ARBA00022989"/>
    </source>
</evidence>
<feature type="transmembrane region" description="Helical" evidence="12">
    <location>
        <begin position="35"/>
        <end position="55"/>
    </location>
</feature>
<evidence type="ECO:0000256" key="8">
    <source>
        <dbReference type="ARBA" id="ARBA00023098"/>
    </source>
</evidence>
<keyword evidence="8 12" id="KW-0443">Lipid metabolism</keyword>
<comment type="subcellular location">
    <subcellularLocation>
        <location evidence="1">Membrane</location>
        <topology evidence="1">Multi-pass membrane protein</topology>
    </subcellularLocation>
</comment>
<evidence type="ECO:0000256" key="12">
    <source>
        <dbReference type="RuleBase" id="RU361115"/>
    </source>
</evidence>
<evidence type="ECO:0000256" key="5">
    <source>
        <dbReference type="ARBA" id="ARBA00022692"/>
    </source>
</evidence>
<evidence type="ECO:0000256" key="1">
    <source>
        <dbReference type="ARBA" id="ARBA00004141"/>
    </source>
</evidence>
<keyword evidence="7 12" id="KW-1133">Transmembrane helix</keyword>
<dbReference type="AlphaFoldDB" id="A0A8H4ITY6"/>
<comment type="catalytic activity">
    <reaction evidence="11">
        <text>a very-long-chain acyl-CoA + malonyl-CoA + H(+) = a very-long-chain 3-oxoacyl-CoA + CO2 + CoA</text>
        <dbReference type="Rhea" id="RHEA:32727"/>
        <dbReference type="ChEBI" id="CHEBI:15378"/>
        <dbReference type="ChEBI" id="CHEBI:16526"/>
        <dbReference type="ChEBI" id="CHEBI:57287"/>
        <dbReference type="ChEBI" id="CHEBI:57384"/>
        <dbReference type="ChEBI" id="CHEBI:90725"/>
        <dbReference type="ChEBI" id="CHEBI:90736"/>
        <dbReference type="EC" id="2.3.1.199"/>
    </reaction>
</comment>